<keyword evidence="2" id="KW-0812">Transmembrane</keyword>
<keyword evidence="2" id="KW-1133">Transmembrane helix</keyword>
<keyword evidence="2" id="KW-0472">Membrane</keyword>
<keyword evidence="4" id="KW-1185">Reference proteome</keyword>
<dbReference type="EMBL" id="CP075371">
    <property type="protein sequence ID" value="QVT82001.1"/>
    <property type="molecule type" value="Genomic_DNA"/>
</dbReference>
<sequence>MSATSGSGSTSTGSTGTPAGGEPTTGRLVHDLTEQTRELVRGEMALAKAELSDTVKHAGIGAGLFGGAGVIALYGVGALVAAAIAGLAVVLDVWLAALIVGAVLLAVAGVAALLGKKQVTQATPAVPATQRGVQRDVATLKEGTHRG</sequence>
<protein>
    <recommendedName>
        <fullName evidence="5">Phage holin family protein</fullName>
    </recommendedName>
</protein>
<feature type="transmembrane region" description="Helical" evidence="2">
    <location>
        <begin position="93"/>
        <end position="114"/>
    </location>
</feature>
<reference evidence="3 4" key="1">
    <citation type="submission" date="2021-05" db="EMBL/GenBank/DDBJ databases">
        <title>Complete genome of Nocardioides aquaticus KCTC 9944T isolated from meromictic and hypersaline Ekho Lake, Antarctica.</title>
        <authorList>
            <person name="Hwang K."/>
            <person name="Kim K.M."/>
            <person name="Choe H."/>
        </authorList>
    </citation>
    <scope>NUCLEOTIDE SEQUENCE [LARGE SCALE GENOMIC DNA]</scope>
    <source>
        <strain evidence="3 4">KCTC 9944</strain>
    </source>
</reference>
<feature type="region of interest" description="Disordered" evidence="1">
    <location>
        <begin position="1"/>
        <end position="28"/>
    </location>
</feature>
<dbReference type="Proteomes" id="UP000679307">
    <property type="component" value="Chromosome"/>
</dbReference>
<evidence type="ECO:0000256" key="2">
    <source>
        <dbReference type="SAM" id="Phobius"/>
    </source>
</evidence>
<evidence type="ECO:0000256" key="1">
    <source>
        <dbReference type="SAM" id="MobiDB-lite"/>
    </source>
</evidence>
<feature type="transmembrane region" description="Helical" evidence="2">
    <location>
        <begin position="64"/>
        <end position="87"/>
    </location>
</feature>
<organism evidence="3 4">
    <name type="scientific">Nocardioides aquaticus</name>
    <dbReference type="NCBI Taxonomy" id="160826"/>
    <lineage>
        <taxon>Bacteria</taxon>
        <taxon>Bacillati</taxon>
        <taxon>Actinomycetota</taxon>
        <taxon>Actinomycetes</taxon>
        <taxon>Propionibacteriales</taxon>
        <taxon>Nocardioidaceae</taxon>
        <taxon>Nocardioides</taxon>
    </lineage>
</organism>
<accession>A0ABX8ENP2</accession>
<name>A0ABX8ENP2_9ACTN</name>
<dbReference type="RefSeq" id="WP_214057280.1">
    <property type="nucleotide sequence ID" value="NZ_BAAAHS010000049.1"/>
</dbReference>
<evidence type="ECO:0000313" key="3">
    <source>
        <dbReference type="EMBL" id="QVT82001.1"/>
    </source>
</evidence>
<dbReference type="InterPro" id="IPR009937">
    <property type="entry name" value="Phage_holin_3_6"/>
</dbReference>
<gene>
    <name evidence="3" type="ORF">ENKNEFLB_04420</name>
</gene>
<proteinExistence type="predicted"/>
<feature type="compositionally biased region" description="Low complexity" evidence="1">
    <location>
        <begin position="1"/>
        <end position="26"/>
    </location>
</feature>
<dbReference type="Pfam" id="PF07332">
    <property type="entry name" value="Phage_holin_3_6"/>
    <property type="match status" value="1"/>
</dbReference>
<evidence type="ECO:0000313" key="4">
    <source>
        <dbReference type="Proteomes" id="UP000679307"/>
    </source>
</evidence>
<evidence type="ECO:0008006" key="5">
    <source>
        <dbReference type="Google" id="ProtNLM"/>
    </source>
</evidence>